<dbReference type="Pfam" id="PF04091">
    <property type="entry name" value="Sec15_C"/>
    <property type="match status" value="1"/>
</dbReference>
<dbReference type="EMBL" id="KN833690">
    <property type="protein sequence ID" value="KIK29291.1"/>
    <property type="molecule type" value="Genomic_DNA"/>
</dbReference>
<evidence type="ECO:0000313" key="9">
    <source>
        <dbReference type="EMBL" id="KIK29291.1"/>
    </source>
</evidence>
<proteinExistence type="inferred from homology"/>
<dbReference type="GO" id="GO:0006893">
    <property type="term" value="P:Golgi to plasma membrane transport"/>
    <property type="evidence" value="ECO:0007669"/>
    <property type="project" value="TreeGrafter"/>
</dbReference>
<dbReference type="GO" id="GO:0006886">
    <property type="term" value="P:intracellular protein transport"/>
    <property type="evidence" value="ECO:0007669"/>
    <property type="project" value="InterPro"/>
</dbReference>
<evidence type="ECO:0000256" key="6">
    <source>
        <dbReference type="SAM" id="MobiDB-lite"/>
    </source>
</evidence>
<evidence type="ECO:0000259" key="7">
    <source>
        <dbReference type="Pfam" id="PF04091"/>
    </source>
</evidence>
<dbReference type="PIRSF" id="PIRSF025007">
    <property type="entry name" value="Sec15"/>
    <property type="match status" value="1"/>
</dbReference>
<feature type="domain" description="Exocyst complex component EXOC6/Sec15 N-terminal" evidence="8">
    <location>
        <begin position="55"/>
        <end position="224"/>
    </location>
</feature>
<keyword evidence="2 5" id="KW-0813">Transport</keyword>
<dbReference type="InterPro" id="IPR048359">
    <property type="entry name" value="EXOC6_Sec15_N"/>
</dbReference>
<dbReference type="PANTHER" id="PTHR12702:SF0">
    <property type="entry name" value="EXOCYST COMPLEX COMPONENT 6"/>
    <property type="match status" value="1"/>
</dbReference>
<dbReference type="Gene3D" id="1.10.357.30">
    <property type="entry name" value="Exocyst complex subunit Sec15 C-terminal domain, N-terminal subdomain"/>
    <property type="match status" value="1"/>
</dbReference>
<gene>
    <name evidence="9" type="ORF">PISMIDRAFT_27231</name>
</gene>
<dbReference type="InterPro" id="IPR046361">
    <property type="entry name" value="EXOC6/Sec15_C"/>
</dbReference>
<dbReference type="InterPro" id="IPR042045">
    <property type="entry name" value="EXOC6/Sec15_C_dom1"/>
</dbReference>
<reference evidence="10" key="2">
    <citation type="submission" date="2015-01" db="EMBL/GenBank/DDBJ databases">
        <title>Evolutionary Origins and Diversification of the Mycorrhizal Mutualists.</title>
        <authorList>
            <consortium name="DOE Joint Genome Institute"/>
            <consortium name="Mycorrhizal Genomics Consortium"/>
            <person name="Kohler A."/>
            <person name="Kuo A."/>
            <person name="Nagy L.G."/>
            <person name="Floudas D."/>
            <person name="Copeland A."/>
            <person name="Barry K.W."/>
            <person name="Cichocki N."/>
            <person name="Veneault-Fourrey C."/>
            <person name="LaButti K."/>
            <person name="Lindquist E.A."/>
            <person name="Lipzen A."/>
            <person name="Lundell T."/>
            <person name="Morin E."/>
            <person name="Murat C."/>
            <person name="Riley R."/>
            <person name="Ohm R."/>
            <person name="Sun H."/>
            <person name="Tunlid A."/>
            <person name="Henrissat B."/>
            <person name="Grigoriev I.V."/>
            <person name="Hibbett D.S."/>
            <person name="Martin F."/>
        </authorList>
    </citation>
    <scope>NUCLEOTIDE SEQUENCE [LARGE SCALE GENOMIC DNA]</scope>
    <source>
        <strain evidence="10">441</strain>
    </source>
</reference>
<reference evidence="9 10" key="1">
    <citation type="submission" date="2014-04" db="EMBL/GenBank/DDBJ databases">
        <authorList>
            <consortium name="DOE Joint Genome Institute"/>
            <person name="Kuo A."/>
            <person name="Kohler A."/>
            <person name="Costa M.D."/>
            <person name="Nagy L.G."/>
            <person name="Floudas D."/>
            <person name="Copeland A."/>
            <person name="Barry K.W."/>
            <person name="Cichocki N."/>
            <person name="Veneault-Fourrey C."/>
            <person name="LaButti K."/>
            <person name="Lindquist E.A."/>
            <person name="Lipzen A."/>
            <person name="Lundell T."/>
            <person name="Morin E."/>
            <person name="Murat C."/>
            <person name="Sun H."/>
            <person name="Tunlid A."/>
            <person name="Henrissat B."/>
            <person name="Grigoriev I.V."/>
            <person name="Hibbett D.S."/>
            <person name="Martin F."/>
            <person name="Nordberg H.P."/>
            <person name="Cantor M.N."/>
            <person name="Hua S.X."/>
        </authorList>
    </citation>
    <scope>NUCLEOTIDE SEQUENCE [LARGE SCALE GENOMIC DNA]</scope>
    <source>
        <strain evidence="9 10">441</strain>
    </source>
</reference>
<feature type="domain" description="Exocyst complex subunit EXOC6/Sec15 C-terminal" evidence="7">
    <location>
        <begin position="400"/>
        <end position="756"/>
    </location>
</feature>
<keyword evidence="10" id="KW-1185">Reference proteome</keyword>
<evidence type="ECO:0000256" key="1">
    <source>
        <dbReference type="ARBA" id="ARBA00007944"/>
    </source>
</evidence>
<keyword evidence="3 5" id="KW-0268">Exocytosis</keyword>
<dbReference type="OrthoDB" id="10267033at2759"/>
<name>A0A0C9ZJ12_9AGAM</name>
<evidence type="ECO:0000256" key="3">
    <source>
        <dbReference type="ARBA" id="ARBA00022483"/>
    </source>
</evidence>
<keyword evidence="4" id="KW-0175">Coiled coil</keyword>
<organism evidence="9 10">
    <name type="scientific">Pisolithus microcarpus 441</name>
    <dbReference type="NCBI Taxonomy" id="765257"/>
    <lineage>
        <taxon>Eukaryota</taxon>
        <taxon>Fungi</taxon>
        <taxon>Dikarya</taxon>
        <taxon>Basidiomycota</taxon>
        <taxon>Agaricomycotina</taxon>
        <taxon>Agaricomycetes</taxon>
        <taxon>Agaricomycetidae</taxon>
        <taxon>Boletales</taxon>
        <taxon>Sclerodermatineae</taxon>
        <taxon>Pisolithaceae</taxon>
        <taxon>Pisolithus</taxon>
    </lineage>
</organism>
<evidence type="ECO:0000256" key="2">
    <source>
        <dbReference type="ARBA" id="ARBA00022448"/>
    </source>
</evidence>
<dbReference type="Pfam" id="PF20651">
    <property type="entry name" value="EXOC6_Sec15_N"/>
    <property type="match status" value="1"/>
</dbReference>
<dbReference type="AlphaFoldDB" id="A0A0C9ZJ12"/>
<dbReference type="GO" id="GO:0016020">
    <property type="term" value="C:membrane"/>
    <property type="evidence" value="ECO:0007669"/>
    <property type="project" value="TreeGrafter"/>
</dbReference>
<dbReference type="InterPro" id="IPR042044">
    <property type="entry name" value="EXOC6PINT-1/Sec15/Tip20_C_dom2"/>
</dbReference>
<dbReference type="Proteomes" id="UP000054018">
    <property type="component" value="Unassembled WGS sequence"/>
</dbReference>
<feature type="region of interest" description="Disordered" evidence="6">
    <location>
        <begin position="768"/>
        <end position="787"/>
    </location>
</feature>
<dbReference type="GO" id="GO:0090522">
    <property type="term" value="P:vesicle tethering involved in exocytosis"/>
    <property type="evidence" value="ECO:0007669"/>
    <property type="project" value="UniProtKB-UniRule"/>
</dbReference>
<comment type="function">
    <text evidence="5">Component of the exocyst complex involved in the docking of exocytic vesicles with fusion sites on the plasma membrane.</text>
</comment>
<dbReference type="Gene3D" id="1.20.58.670">
    <property type="entry name" value="Dsl1p vesicle tethering complex, Tip20p subunit, domain D"/>
    <property type="match status" value="1"/>
</dbReference>
<evidence type="ECO:0000259" key="8">
    <source>
        <dbReference type="Pfam" id="PF20651"/>
    </source>
</evidence>
<dbReference type="GO" id="GO:0000145">
    <property type="term" value="C:exocyst"/>
    <property type="evidence" value="ECO:0007669"/>
    <property type="project" value="UniProtKB-UniRule"/>
</dbReference>
<evidence type="ECO:0000256" key="5">
    <source>
        <dbReference type="PIRNR" id="PIRNR025007"/>
    </source>
</evidence>
<dbReference type="InterPro" id="IPR007225">
    <property type="entry name" value="EXOC6/Sec15"/>
</dbReference>
<comment type="similarity">
    <text evidence="1 5">Belongs to the SEC15 family.</text>
</comment>
<evidence type="ECO:0000256" key="4">
    <source>
        <dbReference type="ARBA" id="ARBA00023054"/>
    </source>
</evidence>
<dbReference type="STRING" id="765257.A0A0C9ZJ12"/>
<sequence length="787" mass="89322">MPPRRHLQYTPESIDHQLQQIHLLDSSSSSENLEQLGPIIKQIHASKQQEVYLRNLQALVESKDSEIESICTENYQEFISSVSTLFTVKSYTTSLREKIATLDESVALLGKGLVAKKRALLQSKKTAGNLDEAVDTLQACLKLLDVVDRIGDMIREGRFWSALRSLEDIQATPLNALSQTPLYQHILSSLPSLRTQVQDAVTASMKQWLLEIRNITGTVGKAAIEAMDARTRKWRTRREKDPMLRLSRVGSAVEMVTNERSDVNVMSCDTVKVDFQPLYQCIHIYASLESLDELRSSYQADRKAQSDLILPLTLPLASLPDVVQEICGFFIIESHVLETTSGFRSEQEIEELWDVVVARLTCAVRSALTEEKDPDSFLRVKECLISFVMTLESYSYSTQPLHTLMLALFEKFADQLESQCGQKLEEVVLEDDYLAVQASTANELESMLDEVWLTSSDYGALAKRNTPLYLPWSQSFHLCCRHIRIFIQRFYHFVDGVSQHHGNIDDLLSRYLDKLLSNHIGGSISKRLASTSALSQIAQVVTNLELFEKACPGLTRYPTSLRQLVLRDSKLLLPDLFSHRTTQLVRLPSSPFSEAFVKARNRITALITSKLDDFFDLSEYAWTPQTREGTPSMYLYELMNWLTTVVDSLVIKESYKDEAYKAAVGYIAESLMNFMIGPMVSVMNENAIANIATDITFLEGEITRIGREHLNSTFAELRAMAELVLQDKVQEYLNPQTRQTLYGDIKPRRLQALLEKLVKYAASRRDNISREQGEKRRKEAEAVGRLV</sequence>
<protein>
    <recommendedName>
        <fullName evidence="5">Exocyst complex component SEC15</fullName>
    </recommendedName>
</protein>
<evidence type="ECO:0000313" key="10">
    <source>
        <dbReference type="Proteomes" id="UP000054018"/>
    </source>
</evidence>
<dbReference type="PANTHER" id="PTHR12702">
    <property type="entry name" value="SEC15"/>
    <property type="match status" value="1"/>
</dbReference>
<dbReference type="HOGENOM" id="CLU_009437_2_0_1"/>
<accession>A0A0C9ZJ12</accession>